<evidence type="ECO:0000259" key="1">
    <source>
        <dbReference type="Pfam" id="PF04998"/>
    </source>
</evidence>
<gene>
    <name evidence="2" type="ORF">I545_6707</name>
</gene>
<organism evidence="2 3">
    <name type="scientific">Mycobacterium kansasii 662</name>
    <dbReference type="NCBI Taxonomy" id="1299326"/>
    <lineage>
        <taxon>Bacteria</taxon>
        <taxon>Bacillati</taxon>
        <taxon>Actinomycetota</taxon>
        <taxon>Actinomycetes</taxon>
        <taxon>Mycobacteriales</taxon>
        <taxon>Mycobacteriaceae</taxon>
        <taxon>Mycobacterium</taxon>
    </lineage>
</organism>
<protein>
    <submittedName>
        <fullName evidence="2">RNA polymerase Rpb1, domain 5 family protein</fullName>
    </submittedName>
</protein>
<dbReference type="PANTHER" id="PTHR48443:SF1">
    <property type="entry name" value="DNA-DIRECTED RNA POLYMERASE SUBUNIT BETA"/>
    <property type="match status" value="1"/>
</dbReference>
<dbReference type="GO" id="GO:0006351">
    <property type="term" value="P:DNA-templated transcription"/>
    <property type="evidence" value="ECO:0007669"/>
    <property type="project" value="InterPro"/>
</dbReference>
<dbReference type="RefSeq" id="WP_308494916.1">
    <property type="nucleotide sequence ID" value="NZ_JAOA01000025.1"/>
</dbReference>
<dbReference type="Proteomes" id="UP000020561">
    <property type="component" value="Unassembled WGS sequence"/>
</dbReference>
<dbReference type="AlphaFoldDB" id="X7XYS7"/>
<comment type="caution">
    <text evidence="2">The sequence shown here is derived from an EMBL/GenBank/DDBJ whole genome shotgun (WGS) entry which is preliminary data.</text>
</comment>
<dbReference type="PATRIC" id="fig|1299326.3.peg.6441"/>
<dbReference type="InterPro" id="IPR007081">
    <property type="entry name" value="RNA_pol_Rpb1_5"/>
</dbReference>
<dbReference type="Gene3D" id="1.10.1790.20">
    <property type="match status" value="1"/>
</dbReference>
<dbReference type="SUPFAM" id="SSF64484">
    <property type="entry name" value="beta and beta-prime subunits of DNA dependent RNA-polymerase"/>
    <property type="match status" value="1"/>
</dbReference>
<evidence type="ECO:0000313" key="2">
    <source>
        <dbReference type="EMBL" id="ETZ99745.1"/>
    </source>
</evidence>
<evidence type="ECO:0000313" key="3">
    <source>
        <dbReference type="Proteomes" id="UP000020561"/>
    </source>
</evidence>
<dbReference type="PANTHER" id="PTHR48443">
    <property type="entry name" value="DNA-DIRECTED RNA POLYMERASE SUBUNIT BETA"/>
    <property type="match status" value="1"/>
</dbReference>
<dbReference type="GO" id="GO:0003899">
    <property type="term" value="F:DNA-directed RNA polymerase activity"/>
    <property type="evidence" value="ECO:0007669"/>
    <property type="project" value="InterPro"/>
</dbReference>
<dbReference type="Pfam" id="PF04998">
    <property type="entry name" value="RNA_pol_Rpb1_5"/>
    <property type="match status" value="1"/>
</dbReference>
<dbReference type="GO" id="GO:0003677">
    <property type="term" value="F:DNA binding"/>
    <property type="evidence" value="ECO:0007669"/>
    <property type="project" value="InterPro"/>
</dbReference>
<proteinExistence type="predicted"/>
<dbReference type="EMBL" id="JAOA01000025">
    <property type="protein sequence ID" value="ETZ99745.1"/>
    <property type="molecule type" value="Genomic_DNA"/>
</dbReference>
<feature type="domain" description="RNA polymerase Rpb1" evidence="1">
    <location>
        <begin position="29"/>
        <end position="107"/>
    </location>
</feature>
<accession>X7XYS7</accession>
<sequence length="154" mass="17479">MPDDGSEEVVYDKLSKRQRLRVFKHEDGSERVLSDGDHVEVGQQLMEGSADPHEVLRVQGPREVQIHLVREVQEVYRAQGVSIHDKHIEVIVRQMLRRVTIIDSGSTEFLPGSLIDRAEFEAENRRVVAEGGEPAAGRPVLMVSPRRRWPPTRG</sequence>
<name>X7XYS7_MYCKA</name>
<reference evidence="2 3" key="1">
    <citation type="submission" date="2013-12" db="EMBL/GenBank/DDBJ databases">
        <authorList>
            <person name="Brown-Elliot B."/>
            <person name="Wallace R."/>
            <person name="Lenaerts A."/>
            <person name="Ordway D."/>
            <person name="DeGroote M.A."/>
            <person name="Parker T."/>
            <person name="Sizemore C."/>
            <person name="Tallon L.J."/>
            <person name="Sadzewicz L.K."/>
            <person name="Sengamalay N."/>
            <person name="Fraser C.M."/>
            <person name="Hine E."/>
            <person name="Shefchek K.A."/>
            <person name="Das S.P."/>
            <person name="Tettelin H."/>
        </authorList>
    </citation>
    <scope>NUCLEOTIDE SEQUENCE [LARGE SCALE GENOMIC DNA]</scope>
    <source>
        <strain evidence="2 3">662</strain>
    </source>
</reference>